<comment type="caution">
    <text evidence="3">The sequence shown here is derived from an EMBL/GenBank/DDBJ whole genome shotgun (WGS) entry which is preliminary data.</text>
</comment>
<feature type="compositionally biased region" description="Low complexity" evidence="1">
    <location>
        <begin position="108"/>
        <end position="118"/>
    </location>
</feature>
<organism evidence="3 4">
    <name type="scientific">Volvox reticuliferus</name>
    <dbReference type="NCBI Taxonomy" id="1737510"/>
    <lineage>
        <taxon>Eukaryota</taxon>
        <taxon>Viridiplantae</taxon>
        <taxon>Chlorophyta</taxon>
        <taxon>core chlorophytes</taxon>
        <taxon>Chlorophyceae</taxon>
        <taxon>CS clade</taxon>
        <taxon>Chlamydomonadales</taxon>
        <taxon>Volvocaceae</taxon>
        <taxon>Volvox</taxon>
    </lineage>
</organism>
<feature type="compositionally biased region" description="Basic residues" evidence="1">
    <location>
        <begin position="463"/>
        <end position="475"/>
    </location>
</feature>
<dbReference type="Proteomes" id="UP000747110">
    <property type="component" value="Unassembled WGS sequence"/>
</dbReference>
<dbReference type="PANTHER" id="PTHR33322">
    <property type="entry name" value="BAG DOMAIN CONTAINING PROTEIN, EXPRESSED"/>
    <property type="match status" value="1"/>
</dbReference>
<feature type="compositionally biased region" description="Polar residues" evidence="1">
    <location>
        <begin position="439"/>
        <end position="449"/>
    </location>
</feature>
<dbReference type="AlphaFoldDB" id="A0A8J4D7P6"/>
<evidence type="ECO:0000313" key="4">
    <source>
        <dbReference type="Proteomes" id="UP000722791"/>
    </source>
</evidence>
<dbReference type="OrthoDB" id="551686at2759"/>
<dbReference type="PANTHER" id="PTHR33322:SF4">
    <property type="entry name" value="BAG DOMAIN CONTAINING PROTEIN, EXPRESSED"/>
    <property type="match status" value="1"/>
</dbReference>
<feature type="region of interest" description="Disordered" evidence="1">
    <location>
        <begin position="427"/>
        <end position="503"/>
    </location>
</feature>
<feature type="region of interest" description="Disordered" evidence="1">
    <location>
        <begin position="92"/>
        <end position="153"/>
    </location>
</feature>
<reference evidence="3" key="1">
    <citation type="journal article" date="2021" name="Proc. Natl. Acad. Sci. U.S.A.">
        <title>Three genomes in the algal genus Volvox reveal the fate of a haploid sex-determining region after a transition to homothallism.</title>
        <authorList>
            <person name="Yamamoto K."/>
            <person name="Hamaji T."/>
            <person name="Kawai-Toyooka H."/>
            <person name="Matsuzaki R."/>
            <person name="Takahashi F."/>
            <person name="Nishimura Y."/>
            <person name="Kawachi M."/>
            <person name="Noguchi H."/>
            <person name="Minakuchi Y."/>
            <person name="Umen J.G."/>
            <person name="Toyoda A."/>
            <person name="Nozaki H."/>
        </authorList>
    </citation>
    <scope>NUCLEOTIDE SEQUENCE</scope>
    <source>
        <strain evidence="3">NIES-3785</strain>
        <strain evidence="2">NIES-3786</strain>
    </source>
</reference>
<feature type="compositionally biased region" description="Low complexity" evidence="1">
    <location>
        <begin position="573"/>
        <end position="583"/>
    </location>
</feature>
<evidence type="ECO:0008006" key="6">
    <source>
        <dbReference type="Google" id="ProtNLM"/>
    </source>
</evidence>
<dbReference type="Proteomes" id="UP000722791">
    <property type="component" value="Unassembled WGS sequence"/>
</dbReference>
<feature type="region of interest" description="Disordered" evidence="1">
    <location>
        <begin position="540"/>
        <end position="583"/>
    </location>
</feature>
<keyword evidence="5" id="KW-1185">Reference proteome</keyword>
<sequence>MFHMASPWDSWGLYSGHNAYPWASNAGSHRKRAADIFDMRRAWFDEESDDSDLDSYVSDDFRTRAAPVPRRGARQPQKEMLYDPMTGRRFRATPRDAPTGKAMGLSPTAATVGTETTTPNVRGALTSASHAQRQQMERQQHHSHKEHQQLQQRTAPMLQAAQLDMPSQPPLNWHSRPAAPSAPSAIPTAGNPTRIQVRNIPVQSECTSKTGIAVPEVVPAAGVSPNPPTPRRNETIHPACHCAKVVLQDPEMKPVQAARTIQRWWRGWRLWRNKPALKVLMALSTELRNAAALFQQYLDSTNGNLTDMQQLEVNELAMRAILKLDSLEGLPQELRVLRKHLTARALRLQDEVHSAYARSTTRPAQVRHGVPAPPAAAVAAQNCTVDADGAETVTAAATPVEEGLATPEISVACDGVAAAATEEAVVEGPGASGCPSPASVASQGDQDSLSGGEGAATTACTRAAHRHSKRVRTKRGGGIDDRSISSSAGKRRSAPVSRSRGDNLNISRISGRLFQRLRRRFGASAAAVAVAAAAAAAAHLPPAASSRRGGSQGFGLDACGLRKQPRGAHKKQQQQSQQPQQQSVIVRVVVRPDAGVDGNIEEDIRSCRTALLVESGVQTD</sequence>
<dbReference type="EMBL" id="BNCP01000010">
    <property type="protein sequence ID" value="GIL77340.1"/>
    <property type="molecule type" value="Genomic_DNA"/>
</dbReference>
<evidence type="ECO:0000313" key="5">
    <source>
        <dbReference type="Proteomes" id="UP000747110"/>
    </source>
</evidence>
<dbReference type="InterPro" id="IPR040400">
    <property type="entry name" value="BAG5/6/7/8"/>
</dbReference>
<protein>
    <recommendedName>
        <fullName evidence="6">BAG domain-containing protein</fullName>
    </recommendedName>
</protein>
<accession>A0A8J4D7P6</accession>
<evidence type="ECO:0000313" key="3">
    <source>
        <dbReference type="EMBL" id="GIL97361.1"/>
    </source>
</evidence>
<feature type="compositionally biased region" description="Low complexity" evidence="1">
    <location>
        <begin position="177"/>
        <end position="187"/>
    </location>
</feature>
<feature type="compositionally biased region" description="Basic residues" evidence="1">
    <location>
        <begin position="563"/>
        <end position="572"/>
    </location>
</feature>
<dbReference type="EMBL" id="BNCP01000010">
    <property type="protein sequence ID" value="GIL77341.1"/>
    <property type="molecule type" value="Genomic_DNA"/>
</dbReference>
<dbReference type="GO" id="GO:0006457">
    <property type="term" value="P:protein folding"/>
    <property type="evidence" value="ECO:0007669"/>
    <property type="project" value="TreeGrafter"/>
</dbReference>
<proteinExistence type="predicted"/>
<name>A0A8J4D7P6_9CHLO</name>
<evidence type="ECO:0000256" key="1">
    <source>
        <dbReference type="SAM" id="MobiDB-lite"/>
    </source>
</evidence>
<evidence type="ECO:0000313" key="2">
    <source>
        <dbReference type="EMBL" id="GIL77340.1"/>
    </source>
</evidence>
<feature type="region of interest" description="Disordered" evidence="1">
    <location>
        <begin position="165"/>
        <end position="192"/>
    </location>
</feature>
<gene>
    <name evidence="2" type="ORF">Vretifemale_6817</name>
    <name evidence="3" type="ORF">Vretimale_3015</name>
</gene>
<dbReference type="EMBL" id="BNCQ01000004">
    <property type="protein sequence ID" value="GIL97361.1"/>
    <property type="molecule type" value="Genomic_DNA"/>
</dbReference>